<keyword evidence="6" id="KW-1185">Reference proteome</keyword>
<evidence type="ECO:0000256" key="4">
    <source>
        <dbReference type="SAM" id="MobiDB-lite"/>
    </source>
</evidence>
<dbReference type="EMBL" id="VEPZ02001618">
    <property type="protein sequence ID" value="KAE8665480.1"/>
    <property type="molecule type" value="Genomic_DNA"/>
</dbReference>
<feature type="region of interest" description="Disordered" evidence="4">
    <location>
        <begin position="47"/>
        <end position="106"/>
    </location>
</feature>
<comment type="subcellular location">
    <subcellularLocation>
        <location evidence="1">Nucleus</location>
        <location evidence="1">Nucleolus</location>
    </subcellularLocation>
</comment>
<keyword evidence="3" id="KW-0539">Nucleus</keyword>
<accession>A0A6A2X8K4</accession>
<name>A0A6A2X8K4_HIBSY</name>
<dbReference type="Proteomes" id="UP000436088">
    <property type="component" value="Unassembled WGS sequence"/>
</dbReference>
<dbReference type="GO" id="GO:0006364">
    <property type="term" value="P:rRNA processing"/>
    <property type="evidence" value="ECO:0007669"/>
    <property type="project" value="InterPro"/>
</dbReference>
<dbReference type="InterPro" id="IPR006709">
    <property type="entry name" value="SSU_processome_Utp14"/>
</dbReference>
<dbReference type="AlphaFoldDB" id="A0A6A2X8K4"/>
<dbReference type="GO" id="GO:0032040">
    <property type="term" value="C:small-subunit processome"/>
    <property type="evidence" value="ECO:0007669"/>
    <property type="project" value="InterPro"/>
</dbReference>
<dbReference type="PANTHER" id="PTHR14150:SF12">
    <property type="entry name" value="U3 SMALL NUCLEOLAR RNA-ASSOCIATED PROTEIN 14 HOMOLOG A"/>
    <property type="match status" value="1"/>
</dbReference>
<gene>
    <name evidence="5" type="ORF">F3Y22_tig00112614pilonHSYRG00123</name>
</gene>
<evidence type="ECO:0000256" key="1">
    <source>
        <dbReference type="ARBA" id="ARBA00004604"/>
    </source>
</evidence>
<proteinExistence type="predicted"/>
<organism evidence="5 6">
    <name type="scientific">Hibiscus syriacus</name>
    <name type="common">Rose of Sharon</name>
    <dbReference type="NCBI Taxonomy" id="106335"/>
    <lineage>
        <taxon>Eukaryota</taxon>
        <taxon>Viridiplantae</taxon>
        <taxon>Streptophyta</taxon>
        <taxon>Embryophyta</taxon>
        <taxon>Tracheophyta</taxon>
        <taxon>Spermatophyta</taxon>
        <taxon>Magnoliopsida</taxon>
        <taxon>eudicotyledons</taxon>
        <taxon>Gunneridae</taxon>
        <taxon>Pentapetalae</taxon>
        <taxon>rosids</taxon>
        <taxon>malvids</taxon>
        <taxon>Malvales</taxon>
        <taxon>Malvaceae</taxon>
        <taxon>Malvoideae</taxon>
        <taxon>Hibiscus</taxon>
    </lineage>
</organism>
<dbReference type="Pfam" id="PF04615">
    <property type="entry name" value="Utp14"/>
    <property type="match status" value="1"/>
</dbReference>
<keyword evidence="2" id="KW-0597">Phosphoprotein</keyword>
<reference evidence="5" key="1">
    <citation type="submission" date="2019-09" db="EMBL/GenBank/DDBJ databases">
        <title>Draft genome information of white flower Hibiscus syriacus.</title>
        <authorList>
            <person name="Kim Y.-M."/>
        </authorList>
    </citation>
    <scope>NUCLEOTIDE SEQUENCE [LARGE SCALE GENOMIC DNA]</scope>
    <source>
        <strain evidence="5">YM2019G1</strain>
    </source>
</reference>
<evidence type="ECO:0000256" key="3">
    <source>
        <dbReference type="ARBA" id="ARBA00023242"/>
    </source>
</evidence>
<evidence type="ECO:0000313" key="5">
    <source>
        <dbReference type="EMBL" id="KAE8665480.1"/>
    </source>
</evidence>
<evidence type="ECO:0000313" key="6">
    <source>
        <dbReference type="Proteomes" id="UP000436088"/>
    </source>
</evidence>
<feature type="compositionally biased region" description="Low complexity" evidence="4">
    <location>
        <begin position="1"/>
        <end position="11"/>
    </location>
</feature>
<evidence type="ECO:0000256" key="2">
    <source>
        <dbReference type="ARBA" id="ARBA00022553"/>
    </source>
</evidence>
<dbReference type="PANTHER" id="PTHR14150">
    <property type="entry name" value="U3 SMALL NUCLEOLAR RNA-ASSOCIATED PROTEIN 14"/>
    <property type="match status" value="1"/>
</dbReference>
<comment type="caution">
    <text evidence="5">The sequence shown here is derived from an EMBL/GenBank/DDBJ whole genome shotgun (WGS) entry which is preliminary data.</text>
</comment>
<sequence>METFKRVSSSRWRSRARAKSVNFDEVVGDPGSNTTYDVAIFVSDSRRKMKGGNGVGSNARKLPEVKEPIAHNQDMQEGDEGSDSESEQQMVDGILTSGPKESYELPSQSELIRLAFAGDDVQEEFEKDKI</sequence>
<protein>
    <submittedName>
        <fullName evidence="5">Uncharacterized protein</fullName>
    </submittedName>
</protein>
<feature type="region of interest" description="Disordered" evidence="4">
    <location>
        <begin position="1"/>
        <end position="34"/>
    </location>
</feature>
<feature type="compositionally biased region" description="Acidic residues" evidence="4">
    <location>
        <begin position="76"/>
        <end position="86"/>
    </location>
</feature>